<dbReference type="NCBIfam" id="NF002320">
    <property type="entry name" value="PRK01259.1"/>
    <property type="match status" value="1"/>
</dbReference>
<dbReference type="Pfam" id="PF14572">
    <property type="entry name" value="Pribosyl_synth"/>
    <property type="match status" value="1"/>
</dbReference>
<reference evidence="12 13" key="1">
    <citation type="submission" date="2020-08" db="EMBL/GenBank/DDBJ databases">
        <authorList>
            <person name="Newling K."/>
            <person name="Davey J."/>
            <person name="Forrester S."/>
        </authorList>
    </citation>
    <scope>NUCLEOTIDE SEQUENCE [LARGE SCALE GENOMIC DNA]</scope>
    <source>
        <strain evidence="13">Crithidia deanei Carvalho (ATCC PRA-265)</strain>
    </source>
</reference>
<dbReference type="AlphaFoldDB" id="A0A7G2C874"/>
<name>A0A7G2C874_9TRYP</name>
<dbReference type="GO" id="GO:0016301">
    <property type="term" value="F:kinase activity"/>
    <property type="evidence" value="ECO:0007669"/>
    <property type="project" value="UniProtKB-KW"/>
</dbReference>
<evidence type="ECO:0000256" key="8">
    <source>
        <dbReference type="ARBA" id="ARBA00022840"/>
    </source>
</evidence>
<evidence type="ECO:0000256" key="5">
    <source>
        <dbReference type="ARBA" id="ARBA00022727"/>
    </source>
</evidence>
<dbReference type="GO" id="GO:0005524">
    <property type="term" value="F:ATP binding"/>
    <property type="evidence" value="ECO:0007669"/>
    <property type="project" value="UniProtKB-KW"/>
</dbReference>
<dbReference type="GO" id="GO:0004749">
    <property type="term" value="F:ribose phosphate diphosphokinase activity"/>
    <property type="evidence" value="ECO:0007669"/>
    <property type="project" value="UniProtKB-EC"/>
</dbReference>
<dbReference type="SUPFAM" id="SSF53271">
    <property type="entry name" value="PRTase-like"/>
    <property type="match status" value="1"/>
</dbReference>
<evidence type="ECO:0000256" key="10">
    <source>
        <dbReference type="ARBA" id="ARBA00049535"/>
    </source>
</evidence>
<accession>A0A7G2C874</accession>
<dbReference type="GO" id="GO:0000287">
    <property type="term" value="F:magnesium ion binding"/>
    <property type="evidence" value="ECO:0007669"/>
    <property type="project" value="InterPro"/>
</dbReference>
<evidence type="ECO:0000256" key="9">
    <source>
        <dbReference type="ARBA" id="ARBA00022842"/>
    </source>
</evidence>
<dbReference type="VEuPathDB" id="TriTrypDB:ADEAN_000310000"/>
<protein>
    <recommendedName>
        <fullName evidence="2">ribose-phosphate diphosphokinase</fullName>
        <ecNumber evidence="2">2.7.6.1</ecNumber>
    </recommendedName>
</protein>
<dbReference type="NCBIfam" id="TIGR01251">
    <property type="entry name" value="ribP_PPkin"/>
    <property type="match status" value="1"/>
</dbReference>
<evidence type="ECO:0000256" key="3">
    <source>
        <dbReference type="ARBA" id="ARBA00022679"/>
    </source>
</evidence>
<dbReference type="GO" id="GO:0006015">
    <property type="term" value="P:5-phosphoribose 1-diphosphate biosynthetic process"/>
    <property type="evidence" value="ECO:0007669"/>
    <property type="project" value="TreeGrafter"/>
</dbReference>
<organism evidence="12 13">
    <name type="scientific">Angomonas deanei</name>
    <dbReference type="NCBI Taxonomy" id="59799"/>
    <lineage>
        <taxon>Eukaryota</taxon>
        <taxon>Discoba</taxon>
        <taxon>Euglenozoa</taxon>
        <taxon>Kinetoplastea</taxon>
        <taxon>Metakinetoplastina</taxon>
        <taxon>Trypanosomatida</taxon>
        <taxon>Trypanosomatidae</taxon>
        <taxon>Strigomonadinae</taxon>
        <taxon>Angomonas</taxon>
    </lineage>
</organism>
<comment type="catalytic activity">
    <reaction evidence="10">
        <text>D-ribose 5-phosphate + ATP = 5-phospho-alpha-D-ribose 1-diphosphate + AMP + H(+)</text>
        <dbReference type="Rhea" id="RHEA:15609"/>
        <dbReference type="ChEBI" id="CHEBI:15378"/>
        <dbReference type="ChEBI" id="CHEBI:30616"/>
        <dbReference type="ChEBI" id="CHEBI:58017"/>
        <dbReference type="ChEBI" id="CHEBI:78346"/>
        <dbReference type="ChEBI" id="CHEBI:456215"/>
        <dbReference type="EC" id="2.7.6.1"/>
    </reaction>
</comment>
<sequence>MSENPGNSCSDPLCPKRSHQVSAGETFFYRIHNRPQVETNFRVRLIPGTANAELAENVAKCLNIDLCKTDIKTFANGELNIKIVDNVRGDDCFIIQPTAANLGTDVNTAMMELLLLVHTLKLSSAKRITAIVPYFAYSRQDRKSEPRVPISASAVAQLIQCMGVDRVVTLDLHCGQIQGFFRNIPVDNLLMFPEFATYLVRQPWFDKTQTVVVSPDAGGVERANVLADRIGASHIVTILKRRKEAGKVDSMQTVGNVKGFTCIIVDDMVDTAGTLCKACDLLKEMGAVRVIACASHGILTNPACQRISDCEALEELVISDSISQNEATKHCAKLTVLTTAPLIAQAVLSLHKEASLSSLFV</sequence>
<dbReference type="GO" id="GO:0002189">
    <property type="term" value="C:ribose phosphate diphosphokinase complex"/>
    <property type="evidence" value="ECO:0007669"/>
    <property type="project" value="TreeGrafter"/>
</dbReference>
<dbReference type="SMART" id="SM01400">
    <property type="entry name" value="Pribosyltran_N"/>
    <property type="match status" value="1"/>
</dbReference>
<proteinExistence type="inferred from homology"/>
<keyword evidence="5" id="KW-0545">Nucleotide biosynthesis</keyword>
<dbReference type="FunFam" id="3.40.50.2020:FF:000002">
    <property type="entry name" value="Ribose-phosphate pyrophosphokinase"/>
    <property type="match status" value="1"/>
</dbReference>
<dbReference type="FunFam" id="3.40.50.2020:FF:000014">
    <property type="entry name" value="Ribose-phosphate pyrophosphokinase 1"/>
    <property type="match status" value="1"/>
</dbReference>
<dbReference type="Gene3D" id="3.40.50.2020">
    <property type="match status" value="2"/>
</dbReference>
<keyword evidence="8" id="KW-0067">ATP-binding</keyword>
<keyword evidence="13" id="KW-1185">Reference proteome</keyword>
<evidence type="ECO:0000259" key="11">
    <source>
        <dbReference type="Pfam" id="PF13793"/>
    </source>
</evidence>
<dbReference type="GO" id="GO:0006164">
    <property type="term" value="P:purine nucleotide biosynthetic process"/>
    <property type="evidence" value="ECO:0007669"/>
    <property type="project" value="TreeGrafter"/>
</dbReference>
<dbReference type="CDD" id="cd06223">
    <property type="entry name" value="PRTases_typeI"/>
    <property type="match status" value="1"/>
</dbReference>
<dbReference type="EC" id="2.7.6.1" evidence="2"/>
<dbReference type="EMBL" id="LR877149">
    <property type="protein sequence ID" value="CAD2215645.1"/>
    <property type="molecule type" value="Genomic_DNA"/>
</dbReference>
<evidence type="ECO:0000256" key="6">
    <source>
        <dbReference type="ARBA" id="ARBA00022741"/>
    </source>
</evidence>
<evidence type="ECO:0000256" key="2">
    <source>
        <dbReference type="ARBA" id="ARBA00013247"/>
    </source>
</evidence>
<dbReference type="PANTHER" id="PTHR10210">
    <property type="entry name" value="RIBOSE-PHOSPHATE DIPHOSPHOKINASE FAMILY MEMBER"/>
    <property type="match status" value="1"/>
</dbReference>
<keyword evidence="9" id="KW-0460">Magnesium</keyword>
<evidence type="ECO:0000256" key="4">
    <source>
        <dbReference type="ARBA" id="ARBA00022723"/>
    </source>
</evidence>
<keyword evidence="3 12" id="KW-0808">Transferase</keyword>
<dbReference type="GO" id="GO:0005737">
    <property type="term" value="C:cytoplasm"/>
    <property type="evidence" value="ECO:0007669"/>
    <property type="project" value="TreeGrafter"/>
</dbReference>
<evidence type="ECO:0000313" key="13">
    <source>
        <dbReference type="Proteomes" id="UP000515908"/>
    </source>
</evidence>
<gene>
    <name evidence="12" type="ORF">ADEAN_000310000</name>
</gene>
<dbReference type="InterPro" id="IPR005946">
    <property type="entry name" value="Rib-P_diPkinase"/>
</dbReference>
<dbReference type="InterPro" id="IPR029099">
    <property type="entry name" value="Pribosyltran_N"/>
</dbReference>
<feature type="domain" description="Ribose-phosphate pyrophosphokinase N-terminal" evidence="11">
    <location>
        <begin position="44"/>
        <end position="163"/>
    </location>
</feature>
<comment type="similarity">
    <text evidence="1">Belongs to the ribose-phosphate pyrophosphokinase family.</text>
</comment>
<keyword evidence="6" id="KW-0547">Nucleotide-binding</keyword>
<dbReference type="Proteomes" id="UP000515908">
    <property type="component" value="Chromosome 05"/>
</dbReference>
<evidence type="ECO:0000313" key="12">
    <source>
        <dbReference type="EMBL" id="CAD2215645.1"/>
    </source>
</evidence>
<dbReference type="OrthoDB" id="413572at2759"/>
<keyword evidence="4" id="KW-0479">Metal-binding</keyword>
<dbReference type="PANTHER" id="PTHR10210:SF119">
    <property type="entry name" value="SYNTHETASE, PUTATIVE-RELATED"/>
    <property type="match status" value="1"/>
</dbReference>
<keyword evidence="7 12" id="KW-0418">Kinase</keyword>
<evidence type="ECO:0000256" key="1">
    <source>
        <dbReference type="ARBA" id="ARBA00006478"/>
    </source>
</evidence>
<dbReference type="Pfam" id="PF13793">
    <property type="entry name" value="Pribosyltran_N"/>
    <property type="match status" value="1"/>
</dbReference>
<dbReference type="InterPro" id="IPR000836">
    <property type="entry name" value="PRTase_dom"/>
</dbReference>
<evidence type="ECO:0000256" key="7">
    <source>
        <dbReference type="ARBA" id="ARBA00022777"/>
    </source>
</evidence>
<dbReference type="InterPro" id="IPR029057">
    <property type="entry name" value="PRTase-like"/>
</dbReference>